<dbReference type="EMBL" id="JAJNOR010000001">
    <property type="protein sequence ID" value="MCD2491577.1"/>
    <property type="molecule type" value="Genomic_DNA"/>
</dbReference>
<evidence type="ECO:0000256" key="6">
    <source>
        <dbReference type="SAM" id="Phobius"/>
    </source>
</evidence>
<dbReference type="Pfam" id="PF02361">
    <property type="entry name" value="CbiQ"/>
    <property type="match status" value="1"/>
</dbReference>
<reference evidence="7 8" key="1">
    <citation type="submission" date="2021-11" db="EMBL/GenBank/DDBJ databases">
        <title>Lacrimispora sp. nov. NSJ-141 isolated from human feces.</title>
        <authorList>
            <person name="Abdugheni R."/>
        </authorList>
    </citation>
    <scope>NUCLEOTIDE SEQUENCE [LARGE SCALE GENOMIC DNA]</scope>
    <source>
        <strain evidence="7 8">NSJ-141</strain>
    </source>
</reference>
<dbReference type="CDD" id="cd16914">
    <property type="entry name" value="EcfT"/>
    <property type="match status" value="1"/>
</dbReference>
<keyword evidence="4 6" id="KW-1133">Transmembrane helix</keyword>
<protein>
    <submittedName>
        <fullName evidence="7">Energy-coupling factor transporter transmembrane protein EcfT</fullName>
    </submittedName>
</protein>
<sequence>MKQIQKDRYLDPRMGALLLVLANVAAFSQKSFAVELSWIIYLTLLTTLYGCWIMALKWLTAFAAVLLIQWYVLPASPMVIATSFSIFANYARRMFPCLIVGMLMVKRTPLRNLIVGMRMLHIPQKLIIAISVTLRYFPAIREELGYIRDAMKLRNIHGAEKVECLAVPMIVSAAGTAEELSAAAVTRGIENPVRKTSAVQLRLGAVDALALTAGIAFTAAAFVIK</sequence>
<keyword evidence="8" id="KW-1185">Reference proteome</keyword>
<evidence type="ECO:0000256" key="5">
    <source>
        <dbReference type="ARBA" id="ARBA00023136"/>
    </source>
</evidence>
<comment type="subcellular location">
    <subcellularLocation>
        <location evidence="1">Membrane</location>
        <topology evidence="1">Multi-pass membrane protein</topology>
    </subcellularLocation>
</comment>
<keyword evidence="2" id="KW-1003">Cell membrane</keyword>
<evidence type="ECO:0000256" key="4">
    <source>
        <dbReference type="ARBA" id="ARBA00022989"/>
    </source>
</evidence>
<evidence type="ECO:0000256" key="3">
    <source>
        <dbReference type="ARBA" id="ARBA00022692"/>
    </source>
</evidence>
<evidence type="ECO:0000313" key="8">
    <source>
        <dbReference type="Proteomes" id="UP001299265"/>
    </source>
</evidence>
<keyword evidence="3 6" id="KW-0812">Transmembrane</keyword>
<accession>A0AAP2W979</accession>
<dbReference type="AlphaFoldDB" id="A0AAP2W979"/>
<feature type="transmembrane region" description="Helical" evidence="6">
    <location>
        <begin position="62"/>
        <end position="87"/>
    </location>
</feature>
<keyword evidence="5 6" id="KW-0472">Membrane</keyword>
<dbReference type="GO" id="GO:0005886">
    <property type="term" value="C:plasma membrane"/>
    <property type="evidence" value="ECO:0007669"/>
    <property type="project" value="UniProtKB-ARBA"/>
</dbReference>
<evidence type="ECO:0000313" key="7">
    <source>
        <dbReference type="EMBL" id="MCD2491577.1"/>
    </source>
</evidence>
<dbReference type="InterPro" id="IPR003339">
    <property type="entry name" value="ABC/ECF_trnsptr_transmembrane"/>
</dbReference>
<organism evidence="7 8">
    <name type="scientific">Lientehia hominis</name>
    <dbReference type="NCBI Taxonomy" id="2897778"/>
    <lineage>
        <taxon>Bacteria</taxon>
        <taxon>Bacillati</taxon>
        <taxon>Bacillota</taxon>
        <taxon>Clostridia</taxon>
        <taxon>Lachnospirales</taxon>
        <taxon>Lachnospiraceae</taxon>
        <taxon>Lientehia</taxon>
    </lineage>
</organism>
<feature type="transmembrane region" description="Helical" evidence="6">
    <location>
        <begin position="203"/>
        <end position="224"/>
    </location>
</feature>
<name>A0AAP2W979_9FIRM</name>
<evidence type="ECO:0000256" key="1">
    <source>
        <dbReference type="ARBA" id="ARBA00004141"/>
    </source>
</evidence>
<dbReference type="InterPro" id="IPR051611">
    <property type="entry name" value="ECF_transporter_component"/>
</dbReference>
<dbReference type="PANTHER" id="PTHR34857">
    <property type="entry name" value="SLL0384 PROTEIN"/>
    <property type="match status" value="1"/>
</dbReference>
<evidence type="ECO:0000256" key="2">
    <source>
        <dbReference type="ARBA" id="ARBA00022475"/>
    </source>
</evidence>
<dbReference type="PANTHER" id="PTHR34857:SF2">
    <property type="entry name" value="SLL0384 PROTEIN"/>
    <property type="match status" value="1"/>
</dbReference>
<gene>
    <name evidence="7" type="ORF">LQE92_02910</name>
</gene>
<proteinExistence type="predicted"/>
<feature type="transmembrane region" description="Helical" evidence="6">
    <location>
        <begin position="36"/>
        <end position="55"/>
    </location>
</feature>
<dbReference type="RefSeq" id="WP_231061501.1">
    <property type="nucleotide sequence ID" value="NZ_JAJNOR010000001.1"/>
</dbReference>
<comment type="caution">
    <text evidence="7">The sequence shown here is derived from an EMBL/GenBank/DDBJ whole genome shotgun (WGS) entry which is preliminary data.</text>
</comment>
<dbReference type="Proteomes" id="UP001299265">
    <property type="component" value="Unassembled WGS sequence"/>
</dbReference>